<dbReference type="Proteomes" id="UP000887565">
    <property type="component" value="Unplaced"/>
</dbReference>
<evidence type="ECO:0000313" key="2">
    <source>
        <dbReference type="WBParaSite" id="nRc.2.0.1.t17119-RA"/>
    </source>
</evidence>
<accession>A0A915IUQ0</accession>
<protein>
    <submittedName>
        <fullName evidence="2">Uncharacterized protein</fullName>
    </submittedName>
</protein>
<proteinExistence type="predicted"/>
<keyword evidence="1" id="KW-1185">Reference proteome</keyword>
<dbReference type="WBParaSite" id="nRc.2.0.1.t17119-RA">
    <property type="protein sequence ID" value="nRc.2.0.1.t17119-RA"/>
    <property type="gene ID" value="nRc.2.0.1.g17119"/>
</dbReference>
<evidence type="ECO:0000313" key="1">
    <source>
        <dbReference type="Proteomes" id="UP000887565"/>
    </source>
</evidence>
<dbReference type="AlphaFoldDB" id="A0A915IUQ0"/>
<name>A0A915IUQ0_ROMCU</name>
<organism evidence="1 2">
    <name type="scientific">Romanomermis culicivorax</name>
    <name type="common">Nematode worm</name>
    <dbReference type="NCBI Taxonomy" id="13658"/>
    <lineage>
        <taxon>Eukaryota</taxon>
        <taxon>Metazoa</taxon>
        <taxon>Ecdysozoa</taxon>
        <taxon>Nematoda</taxon>
        <taxon>Enoplea</taxon>
        <taxon>Dorylaimia</taxon>
        <taxon>Mermithida</taxon>
        <taxon>Mermithoidea</taxon>
        <taxon>Mermithidae</taxon>
        <taxon>Romanomermis</taxon>
    </lineage>
</organism>
<reference evidence="2" key="1">
    <citation type="submission" date="2022-11" db="UniProtKB">
        <authorList>
            <consortium name="WormBaseParasite"/>
        </authorList>
    </citation>
    <scope>IDENTIFICATION</scope>
</reference>
<sequence length="169" mass="18670">MAEDKTDGNSEFSIATRWATLVTPNFVNSVLSQKFKIRPSTPKFPNALLYSTMRNESNQSKTSACVHWWRKNFMKTDCNSRSSSSNSSSGSRISCGGRFCSWSPFSESSSFNSKTTLVDEGLSSIDSFKLVAEPLIVGLKGDFSTFDADGSPFEDKLLRRLAKADFKSA</sequence>